<reference evidence="5" key="1">
    <citation type="submission" date="2023-06" db="EMBL/GenBank/DDBJ databases">
        <title>Genomic of Agaribacillus aureum.</title>
        <authorList>
            <person name="Wang G."/>
        </authorList>
    </citation>
    <scope>NUCLEOTIDE SEQUENCE</scope>
    <source>
        <strain evidence="5">BMA12</strain>
    </source>
</reference>
<evidence type="ECO:0000259" key="4">
    <source>
        <dbReference type="Pfam" id="PF00884"/>
    </source>
</evidence>
<proteinExistence type="inferred from homology"/>
<dbReference type="InterPro" id="IPR000917">
    <property type="entry name" value="Sulfatase_N"/>
</dbReference>
<evidence type="ECO:0000313" key="6">
    <source>
        <dbReference type="Proteomes" id="UP001172083"/>
    </source>
</evidence>
<keyword evidence="6" id="KW-1185">Reference proteome</keyword>
<dbReference type="Gene3D" id="3.30.1120.10">
    <property type="match status" value="1"/>
</dbReference>
<evidence type="ECO:0000256" key="1">
    <source>
        <dbReference type="ARBA" id="ARBA00008779"/>
    </source>
</evidence>
<organism evidence="5 6">
    <name type="scientific">Agaribacillus aureus</name>
    <dbReference type="NCBI Taxonomy" id="3051825"/>
    <lineage>
        <taxon>Bacteria</taxon>
        <taxon>Pseudomonadati</taxon>
        <taxon>Bacteroidota</taxon>
        <taxon>Cytophagia</taxon>
        <taxon>Cytophagales</taxon>
        <taxon>Splendidivirgaceae</taxon>
        <taxon>Agaribacillus</taxon>
    </lineage>
</organism>
<comment type="caution">
    <text evidence="5">The sequence shown here is derived from an EMBL/GenBank/DDBJ whole genome shotgun (WGS) entry which is preliminary data.</text>
</comment>
<evidence type="ECO:0000313" key="5">
    <source>
        <dbReference type="EMBL" id="MDN5210726.1"/>
    </source>
</evidence>
<keyword evidence="2" id="KW-0378">Hydrolase</keyword>
<dbReference type="InterPro" id="IPR017850">
    <property type="entry name" value="Alkaline_phosphatase_core_sf"/>
</dbReference>
<dbReference type="CDD" id="cd16034">
    <property type="entry name" value="sulfatase_like"/>
    <property type="match status" value="1"/>
</dbReference>
<dbReference type="PANTHER" id="PTHR42693:SF53">
    <property type="entry name" value="ENDO-4-O-SULFATASE"/>
    <property type="match status" value="1"/>
</dbReference>
<dbReference type="PANTHER" id="PTHR42693">
    <property type="entry name" value="ARYLSULFATASE FAMILY MEMBER"/>
    <property type="match status" value="1"/>
</dbReference>
<dbReference type="Gene3D" id="3.40.720.10">
    <property type="entry name" value="Alkaline Phosphatase, subunit A"/>
    <property type="match status" value="1"/>
</dbReference>
<feature type="domain" description="Sulfatase N-terminal" evidence="4">
    <location>
        <begin position="29"/>
        <end position="394"/>
    </location>
</feature>
<dbReference type="Pfam" id="PF00884">
    <property type="entry name" value="Sulfatase"/>
    <property type="match status" value="1"/>
</dbReference>
<comment type="similarity">
    <text evidence="1">Belongs to the sulfatase family.</text>
</comment>
<dbReference type="SUPFAM" id="SSF53649">
    <property type="entry name" value="Alkaline phosphatase-like"/>
    <property type="match status" value="1"/>
</dbReference>
<feature type="region of interest" description="Disordered" evidence="3">
    <location>
        <begin position="207"/>
        <end position="226"/>
    </location>
</feature>
<accession>A0ABT8L2M2</accession>
<evidence type="ECO:0000256" key="3">
    <source>
        <dbReference type="SAM" id="MobiDB-lite"/>
    </source>
</evidence>
<dbReference type="InterPro" id="IPR050738">
    <property type="entry name" value="Sulfatase"/>
</dbReference>
<evidence type="ECO:0000256" key="2">
    <source>
        <dbReference type="ARBA" id="ARBA00022801"/>
    </source>
</evidence>
<sequence length="510" mass="57525">MNLYKFTILLGVCVLSLQDCQEKKKEKKPNVLIIFPDQYRRYSAGFWSQPEYEGKTVGNPDPVITPNIDKLANNGVVFTNAISNYPLCSPHRGMLLSGMYPEQNGIWNNCRKDRKDALKRKVRTITDVFYDAGYNISYFGKCHWIQTVPHFDDKGNYVGMADAPGGHFINRYDTYVPPGADRHSIEYFYQSIVDSHVNPLAYSSDPQTVGGNKDGQPFRPKEFSPKTESGHIREYIKNSRNQRDPDKPFFLIWAPNPPHAPWDKANTDMEEYHRHYSEAKIPRVEDLLTRGNVNTAAAPHTRTYFANVTSVDKYIGQVIDELENAGILDNTIVVFSSDHGEMLGSHKKSGKNVIETEAIAIPLVIHWPQKLKHKIEGTFFNVPDIMPTLLGLAGLSDMIPGEVDGMDFSKNLFKGSAAQNEDPGSSLLLLPDARGIVNAQYTLGVNALDKGGSEVFLYDNIHDPYQLVRLKPADRQEIAGKMLKELGHLLAGTNDPWYQERKFKDSIIYP</sequence>
<dbReference type="RefSeq" id="WP_346756067.1">
    <property type="nucleotide sequence ID" value="NZ_JAUJEB010000001.1"/>
</dbReference>
<dbReference type="EMBL" id="JAUJEB010000001">
    <property type="protein sequence ID" value="MDN5210726.1"/>
    <property type="molecule type" value="Genomic_DNA"/>
</dbReference>
<protein>
    <submittedName>
        <fullName evidence="5">Sulfatase</fullName>
    </submittedName>
</protein>
<name>A0ABT8L2M2_9BACT</name>
<dbReference type="Proteomes" id="UP001172083">
    <property type="component" value="Unassembled WGS sequence"/>
</dbReference>
<gene>
    <name evidence="5" type="ORF">QQ020_01665</name>
</gene>